<evidence type="ECO:0000313" key="6">
    <source>
        <dbReference type="EMBL" id="SFK54093.1"/>
    </source>
</evidence>
<dbReference type="SMART" id="SM00563">
    <property type="entry name" value="PlsC"/>
    <property type="match status" value="1"/>
</dbReference>
<dbReference type="Pfam" id="PF01553">
    <property type="entry name" value="Acyltransferase"/>
    <property type="match status" value="1"/>
</dbReference>
<feature type="domain" description="Phospholipid/glycerol acyltransferase" evidence="5">
    <location>
        <begin position="71"/>
        <end position="185"/>
    </location>
</feature>
<evidence type="ECO:0000256" key="2">
    <source>
        <dbReference type="ARBA" id="ARBA00022679"/>
    </source>
</evidence>
<feature type="transmembrane region" description="Helical" evidence="4">
    <location>
        <begin position="7"/>
        <end position="29"/>
    </location>
</feature>
<keyword evidence="4" id="KW-1133">Transmembrane helix</keyword>
<dbReference type="SUPFAM" id="SSF69593">
    <property type="entry name" value="Glycerol-3-phosphate (1)-acyltransferase"/>
    <property type="match status" value="1"/>
</dbReference>
<keyword evidence="3 6" id="KW-0012">Acyltransferase</keyword>
<dbReference type="EMBL" id="FOSN01000010">
    <property type="protein sequence ID" value="SFK54093.1"/>
    <property type="molecule type" value="Genomic_DNA"/>
</dbReference>
<dbReference type="InterPro" id="IPR002123">
    <property type="entry name" value="Plipid/glycerol_acylTrfase"/>
</dbReference>
<keyword evidence="7" id="KW-1185">Reference proteome</keyword>
<evidence type="ECO:0000256" key="3">
    <source>
        <dbReference type="ARBA" id="ARBA00023315"/>
    </source>
</evidence>
<evidence type="ECO:0000259" key="5">
    <source>
        <dbReference type="SMART" id="SM00563"/>
    </source>
</evidence>
<dbReference type="Proteomes" id="UP000198755">
    <property type="component" value="Unassembled WGS sequence"/>
</dbReference>
<organism evidence="6 7">
    <name type="scientific">Methylocapsa palsarum</name>
    <dbReference type="NCBI Taxonomy" id="1612308"/>
    <lineage>
        <taxon>Bacteria</taxon>
        <taxon>Pseudomonadati</taxon>
        <taxon>Pseudomonadota</taxon>
        <taxon>Alphaproteobacteria</taxon>
        <taxon>Hyphomicrobiales</taxon>
        <taxon>Beijerinckiaceae</taxon>
        <taxon>Methylocapsa</taxon>
    </lineage>
</organism>
<dbReference type="OrthoDB" id="5290997at2"/>
<dbReference type="STRING" id="1612308.SAMN05444581_1106"/>
<keyword evidence="4" id="KW-0812">Transmembrane</keyword>
<proteinExistence type="predicted"/>
<keyword evidence="2 6" id="KW-0808">Transferase</keyword>
<dbReference type="CDD" id="cd07989">
    <property type="entry name" value="LPLAT_AGPAT-like"/>
    <property type="match status" value="1"/>
</dbReference>
<dbReference type="GO" id="GO:0003841">
    <property type="term" value="F:1-acylglycerol-3-phosphate O-acyltransferase activity"/>
    <property type="evidence" value="ECO:0007669"/>
    <property type="project" value="TreeGrafter"/>
</dbReference>
<dbReference type="GO" id="GO:0006654">
    <property type="term" value="P:phosphatidic acid biosynthetic process"/>
    <property type="evidence" value="ECO:0007669"/>
    <property type="project" value="TreeGrafter"/>
</dbReference>
<dbReference type="AlphaFoldDB" id="A0A1I4ACT6"/>
<gene>
    <name evidence="6" type="ORF">SAMN05444581_1106</name>
</gene>
<dbReference type="PANTHER" id="PTHR10434:SF40">
    <property type="entry name" value="1-ACYL-SN-GLYCEROL-3-PHOSPHATE ACYLTRANSFERASE"/>
    <property type="match status" value="1"/>
</dbReference>
<protein>
    <submittedName>
        <fullName evidence="6">1-acyl-sn-glycerol-3-phosphate acyltransferase</fullName>
    </submittedName>
</protein>
<evidence type="ECO:0000256" key="1">
    <source>
        <dbReference type="ARBA" id="ARBA00005189"/>
    </source>
</evidence>
<reference evidence="6 7" key="1">
    <citation type="submission" date="2016-10" db="EMBL/GenBank/DDBJ databases">
        <authorList>
            <person name="de Groot N.N."/>
        </authorList>
    </citation>
    <scope>NUCLEOTIDE SEQUENCE [LARGE SCALE GENOMIC DNA]</scope>
    <source>
        <strain evidence="6 7">NE2</strain>
    </source>
</reference>
<comment type="pathway">
    <text evidence="1">Lipid metabolism.</text>
</comment>
<evidence type="ECO:0000313" key="7">
    <source>
        <dbReference type="Proteomes" id="UP000198755"/>
    </source>
</evidence>
<evidence type="ECO:0000256" key="4">
    <source>
        <dbReference type="SAM" id="Phobius"/>
    </source>
</evidence>
<sequence length="248" mass="26660">MQAIRSILFHAAFYSLTTLLAIFGLPILLRDRRGVQAYARFWTGTSIWLLDKVGGVKVEFRGLDRLPQGGCIIAAKHQSALETLALTTITHDFSYVLKRELMGIPIFGWYLSGAGQIAIDRAKRGQAMADLIKQVGEAAAQGRQIFIFPEGTRRQAGAPPDYKSGVAHLYAATGAICAPVALNTGLFWPRSGPLRSGTAVIEFLPPLAPGLDKKTFANRLQTEIEAATAALIAEAVADDPGLKTALAD</sequence>
<accession>A0A1I4ACT6</accession>
<dbReference type="RefSeq" id="WP_091682657.1">
    <property type="nucleotide sequence ID" value="NZ_FOSN01000010.1"/>
</dbReference>
<keyword evidence="4" id="KW-0472">Membrane</keyword>
<dbReference type="PANTHER" id="PTHR10434">
    <property type="entry name" value="1-ACYL-SN-GLYCEROL-3-PHOSPHATE ACYLTRANSFERASE"/>
    <property type="match status" value="1"/>
</dbReference>
<name>A0A1I4ACT6_9HYPH</name>